<feature type="chain" id="PRO_5039353833" description="DUF3502 domain-containing protein" evidence="2">
    <location>
        <begin position="26"/>
        <end position="540"/>
    </location>
</feature>
<sequence length="540" mass="59298">MRRNELTKRALACAFSATMATMMLAGCSNAGTGTDGNATDTGADQTTSTGSETGTDTGSSESASTGDGTVIRLYRCTYNTGSVDENEVQAVEDAINARLGELGATYTIDIHDIMNGEYGDKANMALAGGEVDLLWTANWWSTIGTNDLYNSNAAYDLTDLLPGTTLWNSMPEWFWESARYDGKDMFVPVYKEGAEGYMIKMLDSNVEAIGEDPEEIVKAIEGEKDTYSRLKALEPYMQEALDAGITYPFIFANTPMFYRFYLDKYDFVDNSLMSQIGVDQETNELVDTILTDEYLEYCTLIAEWGEKGYINVDDELGGVVTTQTAQTQDWLFNWWTAVPNNEESEGRDGNQAEHFAQVTQNWGRSTTTLGSCFAVSAQASPEVAADCVDFLGYLYTDNTIANLYTYGIEGTDYVLTDGLVDRTSGTATYNHSPWESTSVKAVTLEVGEPSDKVELYDTFNNGASGTVANGFRFDHSSVDAQYSACVNLFTEMGQSLEMGAYGSDQVADKIAEYQQKLDEAGYQDVLAEAQKQYEAWKAAN</sequence>
<accession>A0A317G701</accession>
<keyword evidence="5" id="KW-1185">Reference proteome</keyword>
<dbReference type="Proteomes" id="UP000245488">
    <property type="component" value="Chromosome"/>
</dbReference>
<keyword evidence="2" id="KW-0732">Signal</keyword>
<evidence type="ECO:0000313" key="4">
    <source>
        <dbReference type="EMBL" id="PWT29189.1"/>
    </source>
</evidence>
<evidence type="ECO:0000313" key="5">
    <source>
        <dbReference type="Proteomes" id="UP000245488"/>
    </source>
</evidence>
<organism evidence="4 5">
    <name type="scientific">Butyrivibrio fibrisolvens</name>
    <dbReference type="NCBI Taxonomy" id="831"/>
    <lineage>
        <taxon>Bacteria</taxon>
        <taxon>Bacillati</taxon>
        <taxon>Bacillota</taxon>
        <taxon>Clostridia</taxon>
        <taxon>Lachnospirales</taxon>
        <taxon>Lachnospiraceae</taxon>
        <taxon>Butyrivibrio</taxon>
    </lineage>
</organism>
<evidence type="ECO:0000256" key="1">
    <source>
        <dbReference type="SAM" id="MobiDB-lite"/>
    </source>
</evidence>
<evidence type="ECO:0000256" key="2">
    <source>
        <dbReference type="SAM" id="SignalP"/>
    </source>
</evidence>
<proteinExistence type="predicted"/>
<gene>
    <name evidence="4" type="ORF">CPT75_19840</name>
</gene>
<feature type="signal peptide" evidence="2">
    <location>
        <begin position="1"/>
        <end position="25"/>
    </location>
</feature>
<name>A0A317G701_BUTFI</name>
<dbReference type="SUPFAM" id="SSF53850">
    <property type="entry name" value="Periplasmic binding protein-like II"/>
    <property type="match status" value="1"/>
</dbReference>
<comment type="caution">
    <text evidence="4">The sequence shown here is derived from an EMBL/GenBank/DDBJ whole genome shotgun (WGS) entry which is preliminary data.</text>
</comment>
<dbReference type="EMBL" id="NXNG01000001">
    <property type="protein sequence ID" value="PWT29189.1"/>
    <property type="molecule type" value="Genomic_DNA"/>
</dbReference>
<evidence type="ECO:0000259" key="3">
    <source>
        <dbReference type="Pfam" id="PF12010"/>
    </source>
</evidence>
<dbReference type="RefSeq" id="WP_110074152.1">
    <property type="nucleotide sequence ID" value="NZ_CM009896.1"/>
</dbReference>
<feature type="domain" description="DUF3502" evidence="3">
    <location>
        <begin position="468"/>
        <end position="538"/>
    </location>
</feature>
<reference evidence="4 5" key="1">
    <citation type="submission" date="2017-09" db="EMBL/GenBank/DDBJ databases">
        <title>High-quality draft genome sequence of Butyrivibrio fibrisolvens INBov1, isolated from cow rumen.</title>
        <authorList>
            <person name="Rodriguez Hernaez J."/>
            <person name="Rivarola M."/>
            <person name="Paniego N."/>
            <person name="Cravero S."/>
            <person name="Ceron Cucchi M."/>
            <person name="Martinez M.C."/>
        </authorList>
    </citation>
    <scope>NUCLEOTIDE SEQUENCE [LARGE SCALE GENOMIC DNA]</scope>
    <source>
        <strain evidence="4 5">INBov1</strain>
    </source>
</reference>
<protein>
    <recommendedName>
        <fullName evidence="3">DUF3502 domain-containing protein</fullName>
    </recommendedName>
</protein>
<dbReference type="InterPro" id="IPR022627">
    <property type="entry name" value="DUF3502"/>
</dbReference>
<dbReference type="AlphaFoldDB" id="A0A317G701"/>
<dbReference type="Gene3D" id="3.40.190.10">
    <property type="entry name" value="Periplasmic binding protein-like II"/>
    <property type="match status" value="2"/>
</dbReference>
<dbReference type="Pfam" id="PF12010">
    <property type="entry name" value="DUF3502"/>
    <property type="match status" value="1"/>
</dbReference>
<feature type="region of interest" description="Disordered" evidence="1">
    <location>
        <begin position="38"/>
        <end position="66"/>
    </location>
</feature>
<dbReference type="PROSITE" id="PS51257">
    <property type="entry name" value="PROKAR_LIPOPROTEIN"/>
    <property type="match status" value="1"/>
</dbReference>